<dbReference type="AlphaFoldDB" id="A0AAV2E354"/>
<evidence type="ECO:0000313" key="2">
    <source>
        <dbReference type="Proteomes" id="UP001497516"/>
    </source>
</evidence>
<proteinExistence type="predicted"/>
<sequence length="127" mass="14134">MATVNPHVALQLAQAAIFNGKCFDSVEACSRCLRNFQDCALCPSVALAPSTFNRYGMDVPALIESLGWTDVIQDQHFGYRPEAVRMFYANMRPFFNTIPPSFTTGFNYLITINVELLSLLHGIPILS</sequence>
<dbReference type="EMBL" id="OZ034817">
    <property type="protein sequence ID" value="CAL1380063.1"/>
    <property type="molecule type" value="Genomic_DNA"/>
</dbReference>
<evidence type="ECO:0000313" key="1">
    <source>
        <dbReference type="EMBL" id="CAL1380063.1"/>
    </source>
</evidence>
<keyword evidence="2" id="KW-1185">Reference proteome</keyword>
<organism evidence="1 2">
    <name type="scientific">Linum trigynum</name>
    <dbReference type="NCBI Taxonomy" id="586398"/>
    <lineage>
        <taxon>Eukaryota</taxon>
        <taxon>Viridiplantae</taxon>
        <taxon>Streptophyta</taxon>
        <taxon>Embryophyta</taxon>
        <taxon>Tracheophyta</taxon>
        <taxon>Spermatophyta</taxon>
        <taxon>Magnoliopsida</taxon>
        <taxon>eudicotyledons</taxon>
        <taxon>Gunneridae</taxon>
        <taxon>Pentapetalae</taxon>
        <taxon>rosids</taxon>
        <taxon>fabids</taxon>
        <taxon>Malpighiales</taxon>
        <taxon>Linaceae</taxon>
        <taxon>Linum</taxon>
    </lineage>
</organism>
<accession>A0AAV2E354</accession>
<gene>
    <name evidence="1" type="ORF">LTRI10_LOCUS21535</name>
</gene>
<protein>
    <submittedName>
        <fullName evidence="1">Uncharacterized protein</fullName>
    </submittedName>
</protein>
<dbReference type="Proteomes" id="UP001497516">
    <property type="component" value="Chromosome 4"/>
</dbReference>
<name>A0AAV2E354_9ROSI</name>
<reference evidence="1 2" key="1">
    <citation type="submission" date="2024-04" db="EMBL/GenBank/DDBJ databases">
        <authorList>
            <person name="Fracassetti M."/>
        </authorList>
    </citation>
    <scope>NUCLEOTIDE SEQUENCE [LARGE SCALE GENOMIC DNA]</scope>
</reference>